<name>X1GDD9_9ZZZZ</name>
<evidence type="ECO:0000259" key="1">
    <source>
        <dbReference type="Pfam" id="PF13175"/>
    </source>
</evidence>
<gene>
    <name evidence="2" type="ORF">S03H2_20751</name>
</gene>
<protein>
    <recommendedName>
        <fullName evidence="1">Endonuclease GajA/Old nuclease/RecF-like AAA domain-containing protein</fullName>
    </recommendedName>
</protein>
<dbReference type="PANTHER" id="PTHR43581">
    <property type="entry name" value="ATP/GTP PHOSPHATASE"/>
    <property type="match status" value="1"/>
</dbReference>
<comment type="caution">
    <text evidence="2">The sequence shown here is derived from an EMBL/GenBank/DDBJ whole genome shotgun (WGS) entry which is preliminary data.</text>
</comment>
<proteinExistence type="predicted"/>
<dbReference type="SUPFAM" id="SSF52540">
    <property type="entry name" value="P-loop containing nucleoside triphosphate hydrolases"/>
    <property type="match status" value="1"/>
</dbReference>
<reference evidence="2" key="1">
    <citation type="journal article" date="2014" name="Front. Microbiol.">
        <title>High frequency of phylogenetically diverse reductive dehalogenase-homologous genes in deep subseafloor sedimentary metagenomes.</title>
        <authorList>
            <person name="Kawai M."/>
            <person name="Futagami T."/>
            <person name="Toyoda A."/>
            <person name="Takaki Y."/>
            <person name="Nishi S."/>
            <person name="Hori S."/>
            <person name="Arai W."/>
            <person name="Tsubouchi T."/>
            <person name="Morono Y."/>
            <person name="Uchiyama I."/>
            <person name="Ito T."/>
            <person name="Fujiyama A."/>
            <person name="Inagaki F."/>
            <person name="Takami H."/>
        </authorList>
    </citation>
    <scope>NUCLEOTIDE SEQUENCE</scope>
    <source>
        <strain evidence="2">Expedition CK06-06</strain>
    </source>
</reference>
<dbReference type="AlphaFoldDB" id="X1GDD9"/>
<feature type="non-terminal residue" evidence="2">
    <location>
        <position position="1"/>
    </location>
</feature>
<dbReference type="Gene3D" id="3.40.50.300">
    <property type="entry name" value="P-loop containing nucleotide triphosphate hydrolases"/>
    <property type="match status" value="1"/>
</dbReference>
<sequence length="284" mass="32216">ELFSPIKTVVSSIGIVIELWFREDKPDEWPDSLGQALNDVRQTDPFTDLDSIGLRLSSKYDEIAGEIVSKWEFLALDGQPFVGKRARPVNLTTFLPYIRLFYLSALRDADDEFSPRSQFWGRILRDLKISEDQRKSLSEELERLNAELLKADPRLEQVVTSLGEVQTIMEPVVGQSTSIQALPIKPWDLMSKSQVVMKARGTEIDFPLSRYGQGMQSLAVLFLFQAYLQVFLKPAFHPETEAILALEEPEAHLHPQATRALAANLDKVKGQKIISSHSPYFIQE</sequence>
<accession>X1GDD9</accession>
<dbReference type="InterPro" id="IPR041685">
    <property type="entry name" value="AAA_GajA/Old/RecF-like"/>
</dbReference>
<dbReference type="InterPro" id="IPR027417">
    <property type="entry name" value="P-loop_NTPase"/>
</dbReference>
<feature type="domain" description="Endonuclease GajA/Old nuclease/RecF-like AAA" evidence="1">
    <location>
        <begin position="100"/>
        <end position="282"/>
    </location>
</feature>
<dbReference type="InterPro" id="IPR051396">
    <property type="entry name" value="Bact_Antivir_Def_Nuclease"/>
</dbReference>
<dbReference type="PANTHER" id="PTHR43581:SF4">
    <property type="entry name" value="ATP_GTP PHOSPHATASE"/>
    <property type="match status" value="1"/>
</dbReference>
<dbReference type="EMBL" id="BARU01010972">
    <property type="protein sequence ID" value="GAH39609.1"/>
    <property type="molecule type" value="Genomic_DNA"/>
</dbReference>
<evidence type="ECO:0000313" key="2">
    <source>
        <dbReference type="EMBL" id="GAH39609.1"/>
    </source>
</evidence>
<organism evidence="2">
    <name type="scientific">marine sediment metagenome</name>
    <dbReference type="NCBI Taxonomy" id="412755"/>
    <lineage>
        <taxon>unclassified sequences</taxon>
        <taxon>metagenomes</taxon>
        <taxon>ecological metagenomes</taxon>
    </lineage>
</organism>
<dbReference type="Pfam" id="PF13175">
    <property type="entry name" value="AAA_15"/>
    <property type="match status" value="1"/>
</dbReference>
<feature type="non-terminal residue" evidence="2">
    <location>
        <position position="284"/>
    </location>
</feature>